<gene>
    <name evidence="5" type="primary">astA</name>
    <name evidence="5" type="ORF">G7Y82_16980</name>
</gene>
<dbReference type="NCBIfam" id="TIGR03243">
    <property type="entry name" value="arg_catab_AOST"/>
    <property type="match status" value="1"/>
</dbReference>
<evidence type="ECO:0000256" key="3">
    <source>
        <dbReference type="ARBA" id="ARBA00023315"/>
    </source>
</evidence>
<comment type="caution">
    <text evidence="5">The sequence shown here is derived from an EMBL/GenBank/DDBJ whole genome shotgun (WGS) entry which is preliminary data.</text>
</comment>
<dbReference type="SUPFAM" id="SSF55729">
    <property type="entry name" value="Acyl-CoA N-acyltransferases (Nat)"/>
    <property type="match status" value="1"/>
</dbReference>
<dbReference type="PANTHER" id="PTHR30420:SF1">
    <property type="entry name" value="ARGININE N-SUCCINYLTRANSFERASE"/>
    <property type="match status" value="1"/>
</dbReference>
<dbReference type="NCBIfam" id="TIGR03244">
    <property type="entry name" value="arg_catab_AstA"/>
    <property type="match status" value="1"/>
</dbReference>
<reference evidence="5" key="1">
    <citation type="submission" date="2020-03" db="EMBL/GenBank/DDBJ databases">
        <title>Solimonas marina sp. nov., isolated from deep seawater of the Pacific Ocean.</title>
        <authorList>
            <person name="Liu X."/>
            <person name="Lai Q."/>
            <person name="Sun F."/>
            <person name="Gai Y."/>
            <person name="Li G."/>
            <person name="Shao Z."/>
        </authorList>
    </citation>
    <scope>NUCLEOTIDE SEQUENCE</scope>
    <source>
        <strain evidence="5">C16B3</strain>
    </source>
</reference>
<keyword evidence="2 5" id="KW-0808">Transferase</keyword>
<evidence type="ECO:0000256" key="1">
    <source>
        <dbReference type="ARBA" id="ARBA00022503"/>
    </source>
</evidence>
<name>A0A970B7K9_9GAMM</name>
<proteinExistence type="predicted"/>
<dbReference type="EC" id="2.3.1.109" evidence="4"/>
<dbReference type="GO" id="GO:0008791">
    <property type="term" value="F:arginine N-succinyltransferase activity"/>
    <property type="evidence" value="ECO:0007669"/>
    <property type="project" value="UniProtKB-UniRule"/>
</dbReference>
<evidence type="ECO:0000313" key="6">
    <source>
        <dbReference type="Proteomes" id="UP000653472"/>
    </source>
</evidence>
<dbReference type="InterPro" id="IPR007041">
    <property type="entry name" value="Arg_succinylTrfase_AstA/AruG"/>
</dbReference>
<dbReference type="Gene3D" id="2.40.40.20">
    <property type="match status" value="1"/>
</dbReference>
<keyword evidence="3 5" id="KW-0012">Acyltransferase</keyword>
<evidence type="ECO:0000256" key="2">
    <source>
        <dbReference type="ARBA" id="ARBA00022679"/>
    </source>
</evidence>
<protein>
    <recommendedName>
        <fullName evidence="4">Arginine N-succinyltransferase</fullName>
        <ecNumber evidence="4">2.3.1.109</ecNumber>
    </recommendedName>
</protein>
<dbReference type="EMBL" id="JAAVXB010000011">
    <property type="protein sequence ID" value="NKF24008.1"/>
    <property type="molecule type" value="Genomic_DNA"/>
</dbReference>
<dbReference type="Proteomes" id="UP000653472">
    <property type="component" value="Unassembled WGS sequence"/>
</dbReference>
<dbReference type="InterPro" id="IPR017650">
    <property type="entry name" value="Arginine_N-succinylTrfase"/>
</dbReference>
<dbReference type="InterPro" id="IPR016181">
    <property type="entry name" value="Acyl_CoA_acyltransferase"/>
</dbReference>
<keyword evidence="1" id="KW-0056">Arginine metabolism</keyword>
<dbReference type="AlphaFoldDB" id="A0A970B7K9"/>
<organism evidence="5 6">
    <name type="scientific">Solimonas marina</name>
    <dbReference type="NCBI Taxonomy" id="2714601"/>
    <lineage>
        <taxon>Bacteria</taxon>
        <taxon>Pseudomonadati</taxon>
        <taxon>Pseudomonadota</taxon>
        <taxon>Gammaproteobacteria</taxon>
        <taxon>Nevskiales</taxon>
        <taxon>Nevskiaceae</taxon>
        <taxon>Solimonas</taxon>
    </lineage>
</organism>
<evidence type="ECO:0000256" key="4">
    <source>
        <dbReference type="NCBIfam" id="TIGR03244"/>
    </source>
</evidence>
<keyword evidence="6" id="KW-1185">Reference proteome</keyword>
<dbReference type="GO" id="GO:0006527">
    <property type="term" value="P:L-arginine catabolic process"/>
    <property type="evidence" value="ECO:0007669"/>
    <property type="project" value="UniProtKB-UniRule"/>
</dbReference>
<accession>A0A970B7K9</accession>
<evidence type="ECO:0000313" key="5">
    <source>
        <dbReference type="EMBL" id="NKF24008.1"/>
    </source>
</evidence>
<dbReference type="RefSeq" id="WP_168149336.1">
    <property type="nucleotide sequence ID" value="NZ_JAAVXB010000011.1"/>
</dbReference>
<dbReference type="Pfam" id="PF04958">
    <property type="entry name" value="AstA"/>
    <property type="match status" value="1"/>
</dbReference>
<dbReference type="PANTHER" id="PTHR30420">
    <property type="entry name" value="N-SUCCINYLARGININE DIHYDROLASE"/>
    <property type="match status" value="1"/>
</dbReference>
<sequence length="339" mass="37342">MKRVRPIAEHDIDALLELARGASTGFTSLPPIRDVLAAKIARSITSFADDSVDIPGPERYMFVLEDTDSGHMLGCCAIEAACGLDEPFYNYHVGLTVQASPALSVYKRLPTLYLSNDLTGASMLCSLYLHKDARRGGNGALLSKSRFLFMAAFPQRFADKVIAEMRGVSDEQGRSPFWEGLGRHFFDIEYGAAEHVVGQGNKAVIAELMPKHPIYTVLLPPEAQAVLGQVHPETAPALRFLEQERFRYQGYIDIFDGGPAVEAPLRAIRSVRRSQVLPAIVDKRPLEFARPQLLANERLGHYRCLLADVQPTETGVRMSADVAQALDIEHGATVRICPL</sequence>